<dbReference type="Proteomes" id="UP000195570">
    <property type="component" value="Unassembled WGS sequence"/>
</dbReference>
<feature type="chain" id="PRO_5009235396" evidence="8">
    <location>
        <begin position="25"/>
        <end position="501"/>
    </location>
</feature>
<evidence type="ECO:0000256" key="8">
    <source>
        <dbReference type="SAM" id="SignalP"/>
    </source>
</evidence>
<dbReference type="GO" id="GO:0042783">
    <property type="term" value="P:symbiont-mediated evasion of host immune response"/>
    <property type="evidence" value="ECO:0007669"/>
    <property type="project" value="InterPro"/>
</dbReference>
<keyword evidence="5" id="KW-0472">Membrane</keyword>
<evidence type="ECO:0000256" key="4">
    <source>
        <dbReference type="ARBA" id="ARBA00022622"/>
    </source>
</evidence>
<comment type="function">
    <text evidence="1">VSG forms a coat on the surface of the parasite. The trypanosome evades the immune response of the host by expressing a series of antigenically distinct VSGs from an estimated 1000 VSG genes.</text>
</comment>
<keyword evidence="4" id="KW-0336">GPI-anchor</keyword>
<dbReference type="GO" id="GO:0005886">
    <property type="term" value="C:plasma membrane"/>
    <property type="evidence" value="ECO:0007669"/>
    <property type="project" value="UniProtKB-SubCell"/>
</dbReference>
<dbReference type="Pfam" id="PF00913">
    <property type="entry name" value="Trypan_glycop"/>
    <property type="match status" value="1"/>
</dbReference>
<name>A0A1G4IC82_TRYEQ</name>
<organism evidence="10 11">
    <name type="scientific">Trypanosoma equiperdum</name>
    <dbReference type="NCBI Taxonomy" id="5694"/>
    <lineage>
        <taxon>Eukaryota</taxon>
        <taxon>Discoba</taxon>
        <taxon>Euglenozoa</taxon>
        <taxon>Kinetoplastea</taxon>
        <taxon>Metakinetoplastina</taxon>
        <taxon>Trypanosomatida</taxon>
        <taxon>Trypanosomatidae</taxon>
        <taxon>Trypanosoma</taxon>
    </lineage>
</organism>
<evidence type="ECO:0000313" key="11">
    <source>
        <dbReference type="Proteomes" id="UP000195570"/>
    </source>
</evidence>
<feature type="signal peptide" evidence="8">
    <location>
        <begin position="1"/>
        <end position="24"/>
    </location>
</feature>
<dbReference type="EMBL" id="CZPT02001298">
    <property type="protein sequence ID" value="SCU69720.1"/>
    <property type="molecule type" value="Genomic_DNA"/>
</dbReference>
<feature type="domain" description="Trypanosome variant surface glycoprotein A-type N-terminal" evidence="9">
    <location>
        <begin position="17"/>
        <end position="392"/>
    </location>
</feature>
<evidence type="ECO:0000256" key="6">
    <source>
        <dbReference type="ARBA" id="ARBA00023180"/>
    </source>
</evidence>
<evidence type="ECO:0000313" key="10">
    <source>
        <dbReference type="EMBL" id="SCU69720.1"/>
    </source>
</evidence>
<dbReference type="Gene3D" id="3.90.150.10">
    <property type="entry name" value="Variant Surface Glycoprotein, subunit A domain 1"/>
    <property type="match status" value="1"/>
</dbReference>
<dbReference type="GO" id="GO:0098552">
    <property type="term" value="C:side of membrane"/>
    <property type="evidence" value="ECO:0007669"/>
    <property type="project" value="UniProtKB-KW"/>
</dbReference>
<evidence type="ECO:0000256" key="7">
    <source>
        <dbReference type="ARBA" id="ARBA00023288"/>
    </source>
</evidence>
<keyword evidence="8" id="KW-0732">Signal</keyword>
<keyword evidence="3" id="KW-1003">Cell membrane</keyword>
<dbReference type="InterPro" id="IPR001812">
    <property type="entry name" value="Trypano_VSG_A_N_dom"/>
</dbReference>
<dbReference type="Gene3D" id="4.10.110.20">
    <property type="entry name" value="Variant surface glycoprotein MITAT 1.2, VSG 221, C-terminal domain"/>
    <property type="match status" value="1"/>
</dbReference>
<dbReference type="RefSeq" id="XP_067080631.1">
    <property type="nucleotide sequence ID" value="XM_067224530.1"/>
</dbReference>
<dbReference type="InterPro" id="IPR027446">
    <property type="entry name" value="VSG_C_dom_sf"/>
</dbReference>
<protein>
    <submittedName>
        <fullName evidence="10">Trypanosome variant surface glycoprotein (A-type), putative</fullName>
    </submittedName>
</protein>
<dbReference type="Gene3D" id="1.10.470.10">
    <property type="entry name" value="Variant Surface Glycoprotein, subunit A, domain 2"/>
    <property type="match status" value="1"/>
</dbReference>
<accession>A0A1G4IC82</accession>
<comment type="subcellular location">
    <subcellularLocation>
        <location evidence="2">Cell membrane</location>
        <topology evidence="2">Lipid-anchor</topology>
        <topology evidence="2">GPI-anchor</topology>
    </subcellularLocation>
</comment>
<evidence type="ECO:0000259" key="9">
    <source>
        <dbReference type="Pfam" id="PF00913"/>
    </source>
</evidence>
<evidence type="ECO:0000256" key="2">
    <source>
        <dbReference type="ARBA" id="ARBA00004609"/>
    </source>
</evidence>
<dbReference type="SUPFAM" id="SSF58087">
    <property type="entry name" value="Variant surface glycoprotein (N-terminal domain)"/>
    <property type="match status" value="1"/>
</dbReference>
<keyword evidence="7" id="KW-0449">Lipoprotein</keyword>
<evidence type="ECO:0000256" key="5">
    <source>
        <dbReference type="ARBA" id="ARBA00023136"/>
    </source>
</evidence>
<keyword evidence="6" id="KW-0325">Glycoprotein</keyword>
<dbReference type="GeneID" id="92375229"/>
<comment type="caution">
    <text evidence="10">The sequence shown here is derived from an EMBL/GenBank/DDBJ whole genome shotgun (WGS) entry which is preliminary data.</text>
</comment>
<dbReference type="VEuPathDB" id="TriTrypDB:TEOVI_000128900"/>
<gene>
    <name evidence="10" type="ORF">TEOVI_000128900</name>
</gene>
<keyword evidence="11" id="KW-1185">Reference proteome</keyword>
<evidence type="ECO:0000256" key="3">
    <source>
        <dbReference type="ARBA" id="ARBA00022475"/>
    </source>
</evidence>
<reference evidence="10" key="1">
    <citation type="submission" date="2016-09" db="EMBL/GenBank/DDBJ databases">
        <authorList>
            <person name="Hebert L."/>
            <person name="Moumen B."/>
        </authorList>
    </citation>
    <scope>NUCLEOTIDE SEQUENCE [LARGE SCALE GENOMIC DNA]</scope>
    <source>
        <strain evidence="10">OVI</strain>
    </source>
</reference>
<sequence length="501" mass="53385">MQTHATPRATPAAVLSLLLITAATTNIDAAAGGALVKNEWSKLAKFTKHMAKVPARARRLIEQRYGALKRLQLYRARAAAYTKFSGDNNTEKTWQPIQIAIAQELDHLANDFSTKTQEAIEAAASAEFVRGGITEFFEVAAKAYGAANSGCLTTAANTGDAAANEVSNIQGLAADGPDINPPTTSGGETEIEGIGPAGFEGLATTTGLGDDALSAAANCNLFKAASGGIIQGRGIAAKMYFALGYLGKDPTDATGTPADGTNLNQVPDTAATRPLRYYKAAYDAVKKLKHGASFAPEPLDPTKITSLKNSHSFKTAVKNVLLGQDGDYTGSDEPAVTNKINQVYKQQDSDFQQQFWGKLEQVDVPKEAGGGPNTKLSQMQSLDKLQQALQYFTHQRETILINKINQLQSAAAAKAEKSQTAENKEKVCNAAGDDASKCKALEKEGCVFNEQDKKCELKKDVKEKLEKTNQETGADGKTTNATASNSFVIKKARLLLAVLLF</sequence>
<dbReference type="AlphaFoldDB" id="A0A1G4IC82"/>
<dbReference type="SUPFAM" id="SSF118251">
    <property type="entry name" value="Variant surface glycoprotein MITAT 1.2, VSG 221, C-terminal domain"/>
    <property type="match status" value="1"/>
</dbReference>
<proteinExistence type="predicted"/>
<evidence type="ECO:0000256" key="1">
    <source>
        <dbReference type="ARBA" id="ARBA00002523"/>
    </source>
</evidence>